<evidence type="ECO:0000313" key="2">
    <source>
        <dbReference type="EMBL" id="CAK61141.1"/>
    </source>
</evidence>
<keyword evidence="1" id="KW-1133">Transmembrane helix</keyword>
<dbReference type="RefSeq" id="XP_001428539.1">
    <property type="nucleotide sequence ID" value="XM_001428502.1"/>
</dbReference>
<feature type="transmembrane region" description="Helical" evidence="1">
    <location>
        <begin position="96"/>
        <end position="117"/>
    </location>
</feature>
<feature type="transmembrane region" description="Helical" evidence="1">
    <location>
        <begin position="908"/>
        <end position="930"/>
    </location>
</feature>
<name>A0BRH4_PARTE</name>
<protein>
    <recommendedName>
        <fullName evidence="4">Transmembrane protein</fullName>
    </recommendedName>
</protein>
<feature type="transmembrane region" description="Helical" evidence="1">
    <location>
        <begin position="1076"/>
        <end position="1097"/>
    </location>
</feature>
<keyword evidence="1" id="KW-0812">Transmembrane</keyword>
<organism evidence="2 3">
    <name type="scientific">Paramecium tetraurelia</name>
    <dbReference type="NCBI Taxonomy" id="5888"/>
    <lineage>
        <taxon>Eukaryota</taxon>
        <taxon>Sar</taxon>
        <taxon>Alveolata</taxon>
        <taxon>Ciliophora</taxon>
        <taxon>Intramacronucleata</taxon>
        <taxon>Oligohymenophorea</taxon>
        <taxon>Peniculida</taxon>
        <taxon>Parameciidae</taxon>
        <taxon>Paramecium</taxon>
    </lineage>
</organism>
<evidence type="ECO:0000256" key="1">
    <source>
        <dbReference type="SAM" id="Phobius"/>
    </source>
</evidence>
<dbReference type="GeneID" id="5014323"/>
<dbReference type="OMA" id="LCIYSSA"/>
<dbReference type="OrthoDB" id="304078at2759"/>
<proteinExistence type="predicted"/>
<reference evidence="2 3" key="1">
    <citation type="journal article" date="2006" name="Nature">
        <title>Global trends of whole-genome duplications revealed by the ciliate Paramecium tetraurelia.</title>
        <authorList>
            <consortium name="Genoscope"/>
            <person name="Aury J.-M."/>
            <person name="Jaillon O."/>
            <person name="Duret L."/>
            <person name="Noel B."/>
            <person name="Jubin C."/>
            <person name="Porcel B.M."/>
            <person name="Segurens B."/>
            <person name="Daubin V."/>
            <person name="Anthouard V."/>
            <person name="Aiach N."/>
            <person name="Arnaiz O."/>
            <person name="Billaut A."/>
            <person name="Beisson J."/>
            <person name="Blanc I."/>
            <person name="Bouhouche K."/>
            <person name="Camara F."/>
            <person name="Duharcourt S."/>
            <person name="Guigo R."/>
            <person name="Gogendeau D."/>
            <person name="Katinka M."/>
            <person name="Keller A.-M."/>
            <person name="Kissmehl R."/>
            <person name="Klotz C."/>
            <person name="Koll F."/>
            <person name="Le Moue A."/>
            <person name="Lepere C."/>
            <person name="Malinsky S."/>
            <person name="Nowacki M."/>
            <person name="Nowak J.K."/>
            <person name="Plattner H."/>
            <person name="Poulain J."/>
            <person name="Ruiz F."/>
            <person name="Serrano V."/>
            <person name="Zagulski M."/>
            <person name="Dessen P."/>
            <person name="Betermier M."/>
            <person name="Weissenbach J."/>
            <person name="Scarpelli C."/>
            <person name="Schachter V."/>
            <person name="Sperling L."/>
            <person name="Meyer E."/>
            <person name="Cohen J."/>
            <person name="Wincker P."/>
        </authorList>
    </citation>
    <scope>NUCLEOTIDE SEQUENCE [LARGE SCALE GENOMIC DNA]</scope>
    <source>
        <strain evidence="2 3">Stock d4-2</strain>
    </source>
</reference>
<accession>A0BRH4</accession>
<dbReference type="HOGENOM" id="CLU_253755_0_0_1"/>
<dbReference type="KEGG" id="ptm:GSPATT00031372001"/>
<feature type="transmembrane region" description="Helical" evidence="1">
    <location>
        <begin position="245"/>
        <end position="267"/>
    </location>
</feature>
<feature type="transmembrane region" description="Helical" evidence="1">
    <location>
        <begin position="129"/>
        <end position="153"/>
    </location>
</feature>
<dbReference type="InParanoid" id="A0BRH4"/>
<dbReference type="Proteomes" id="UP000000600">
    <property type="component" value="Unassembled WGS sequence"/>
</dbReference>
<feature type="transmembrane region" description="Helical" evidence="1">
    <location>
        <begin position="1172"/>
        <end position="1192"/>
    </location>
</feature>
<gene>
    <name evidence="2" type="ORF">GSPATT00031372001</name>
</gene>
<sequence length="1468" mass="173653">MRKVVKGKTSSNQIIAKLLFNSFIRMTQIVLRNKIEPSLFHLVFIKTLLLIKAIQEIQLISSIQQEENRKEYIQISLFSVLSKFSLNSIWYNKDELIFYLLLFYGVIHFLVVIVAYLDQQGKIVFVNVFFKYCQIVFHNIIFLPSLNIFINFALSQNNLALSLIGILLTILLELLFCFFNPKIALFEIEGCFSIRSTNGFYLLMQFIICFVVQGKQSNTVAAILLLLAKLAVIKQQIHNNDYNSWYNLSISNFVISYILVFLTNQFWKDLVLIYILLNTLLKCLRQTKCETEAFQNKNLTFYQYTILKHPQMRSSLKDFSLFYRTLSENRKSNYQEQMIKEGQFEERFAIINHVYQFNQIQLYLNLIKINSDQLNWFQKTKLEANLLNTIQSSQKAMTSSLNVRQFIQALDVEQQNLWLLINLIDVKCQFYNFLIKEQPLYQYLQNFKKQFDKLIYALEKFKGIFEGQYDLESGKMKTSNTFDYISIYIISSFEYIFYGNYFKAKELEKKQNEVSALDKIMNLKFQRNEAFLVSTSVIRNSYTILNSKNKRLMLVLEQESEPKLISDFLPPFSNTIYNNLVSNYLQTGFNIKQPCSLYFLRFDYLVECDFYINAQMSKDDIVLQNYFVLKNQPNHLLVFDNEGKILGITYDIFGYLIQKSDNTYTKNLSVSQFLHCGMIQYYLPEIYKFIQDLAGQPSSVSNQQILNIASRWDFPINHKKCLDSTQNLLHQSDEQSHKSVKKKPLYHQTWKKQQSQVLLDENIIIQNVLVKLMQKQLIQQIQNLVVPSSRMKSIEFEGSLEFVKVKQMEGDSCYFILRFKQIEDYSQDKVQKIVQEYQFYSSLAIDEQQYEDLQIDYEFIRKIINYKTFNNSLKYNIIILLFMIIITILALIINYTQNYEQMIYYQHLVNFLTTPQAMTYNIGAAFILMWNQYCIQNKLYLTSPYLEQRRETQLVGLFEFWNQVQEEYTMKLSMKSIELGMNNISLISFENNIKSTADIDFYSFYAIMRESMVRQFKNTDFNDSTTFDPGILQTNGTIRQNMLQIFKFHHKVQDEVIEQTEISFSQFEDQTFKLCIYSSAVILLFLVIFIIINCSLLQKQAKLIRLLQYLNINIIFDQVEILNFQKEQLQKLLIVQNIQKSNPLTSQQNEKAPLIQTKLNPLSKLDNYDEKYHLLIILSLIIGVQLIFFIFGSQIIAQLYNRDHQDSLILTMKYLKLKTRLDSTIIVGEIIKTEHLLKNNSNINFINETEHIQFFFDNVDQLNNLSNNINNDLLTVSSYNSSFQEKLLDIFNKDLCLHYTFLLSFCIIDNIRIDYYENENYLTLIDKGIFGILQDLDKLAKQDYNYEYINQKYEYNQSHSDYFLSQPIHNHLFQQYFIEIQTCIYLCFLDIFAETKVLSDRLSSSILLYLVTSSVVFLLLTWSIAGFWIYKQYKRCNQLKLIATLFPPALLKQNSFNKLLHFQLLQNK</sequence>
<feature type="transmembrane region" description="Helical" evidence="1">
    <location>
        <begin position="159"/>
        <end position="180"/>
    </location>
</feature>
<keyword evidence="1" id="KW-0472">Membrane</keyword>
<keyword evidence="3" id="KW-1185">Reference proteome</keyword>
<evidence type="ECO:0000313" key="3">
    <source>
        <dbReference type="Proteomes" id="UP000000600"/>
    </source>
</evidence>
<evidence type="ECO:0008006" key="4">
    <source>
        <dbReference type="Google" id="ProtNLM"/>
    </source>
</evidence>
<dbReference type="EMBL" id="CT868011">
    <property type="protein sequence ID" value="CAK61141.1"/>
    <property type="molecule type" value="Genomic_DNA"/>
</dbReference>
<feature type="transmembrane region" description="Helical" evidence="1">
    <location>
        <begin position="1406"/>
        <end position="1430"/>
    </location>
</feature>
<feature type="transmembrane region" description="Helical" evidence="1">
    <location>
        <begin position="875"/>
        <end position="896"/>
    </location>
</feature>